<feature type="transmembrane region" description="Helical" evidence="2">
    <location>
        <begin position="52"/>
        <end position="72"/>
    </location>
</feature>
<keyword evidence="2" id="KW-1133">Transmembrane helix</keyword>
<keyword evidence="2" id="KW-0472">Membrane</keyword>
<organism evidence="3">
    <name type="scientific">Caldilineaceae bacterium SB0664_bin_27</name>
    <dbReference type="NCBI Taxonomy" id="2605260"/>
    <lineage>
        <taxon>Bacteria</taxon>
        <taxon>Bacillati</taxon>
        <taxon>Chloroflexota</taxon>
        <taxon>Caldilineae</taxon>
        <taxon>Caldilineales</taxon>
        <taxon>Caldilineaceae</taxon>
    </lineage>
</organism>
<dbReference type="Gene3D" id="2.60.40.10">
    <property type="entry name" value="Immunoglobulins"/>
    <property type="match status" value="1"/>
</dbReference>
<dbReference type="EMBL" id="VXRG01000067">
    <property type="protein sequence ID" value="MXY93351.1"/>
    <property type="molecule type" value="Genomic_DNA"/>
</dbReference>
<evidence type="ECO:0000256" key="2">
    <source>
        <dbReference type="SAM" id="Phobius"/>
    </source>
</evidence>
<dbReference type="InterPro" id="IPR013783">
    <property type="entry name" value="Ig-like_fold"/>
</dbReference>
<feature type="compositionally biased region" description="Low complexity" evidence="1">
    <location>
        <begin position="89"/>
        <end position="111"/>
    </location>
</feature>
<evidence type="ECO:0000313" key="3">
    <source>
        <dbReference type="EMBL" id="MXY93351.1"/>
    </source>
</evidence>
<evidence type="ECO:0000256" key="1">
    <source>
        <dbReference type="SAM" id="MobiDB-lite"/>
    </source>
</evidence>
<reference evidence="3" key="1">
    <citation type="submission" date="2019-09" db="EMBL/GenBank/DDBJ databases">
        <title>Characterisation of the sponge microbiome using genome-centric metagenomics.</title>
        <authorList>
            <person name="Engelberts J.P."/>
            <person name="Robbins S.J."/>
            <person name="De Goeij J.M."/>
            <person name="Aranda M."/>
            <person name="Bell S.C."/>
            <person name="Webster N.S."/>
        </authorList>
    </citation>
    <scope>NUCLEOTIDE SEQUENCE</scope>
    <source>
        <strain evidence="3">SB0664_bin_27</strain>
    </source>
</reference>
<gene>
    <name evidence="3" type="ORF">F4Y42_07885</name>
</gene>
<comment type="caution">
    <text evidence="3">The sequence shown here is derived from an EMBL/GenBank/DDBJ whole genome shotgun (WGS) entry which is preliminary data.</text>
</comment>
<sequence length="260" mass="27809">MGFLVEAIANIAPYIYATCGLLALFQLYRTWQVRAERRQAVFSLERDKAIDDLYRIFLSALLMLVVMGFTYFTSTTLREAMSAVESSSVLSSSDDPSTSSNSSLSALIPTPTFTPEPPTPTPLPTRIVVPTPVPDNREEDEQAEEPAPAPNQLPVSPALCPDGRAVILSPGNGAVVSGNVPIVGTAQHDQFSFYKLEFAPSGANQSFNYFDGGENPVVGGLLGNLNSSAMANGIYVIQVVVVDTTGNYPQPCSVTVTVQN</sequence>
<feature type="region of interest" description="Disordered" evidence="1">
    <location>
        <begin position="89"/>
        <end position="154"/>
    </location>
</feature>
<feature type="compositionally biased region" description="Pro residues" evidence="1">
    <location>
        <begin position="112"/>
        <end position="123"/>
    </location>
</feature>
<protein>
    <submittedName>
        <fullName evidence="3">Uncharacterized protein</fullName>
    </submittedName>
</protein>
<keyword evidence="2" id="KW-0812">Transmembrane</keyword>
<name>A0A6B0YST5_9CHLR</name>
<dbReference type="AlphaFoldDB" id="A0A6B0YST5"/>
<feature type="transmembrane region" description="Helical" evidence="2">
    <location>
        <begin position="12"/>
        <end position="31"/>
    </location>
</feature>
<proteinExistence type="predicted"/>
<accession>A0A6B0YST5</accession>